<protein>
    <submittedName>
        <fullName evidence="2">Uncharacterized protein</fullName>
    </submittedName>
</protein>
<proteinExistence type="predicted"/>
<reference evidence="2 3" key="1">
    <citation type="submission" date="2020-08" db="EMBL/GenBank/DDBJ databases">
        <title>Genomic Encyclopedia of Type Strains, Phase IV (KMG-IV): sequencing the most valuable type-strain genomes for metagenomic binning, comparative biology and taxonomic classification.</title>
        <authorList>
            <person name="Goeker M."/>
        </authorList>
    </citation>
    <scope>NUCLEOTIDE SEQUENCE [LARGE SCALE GENOMIC DNA]</scope>
    <source>
        <strain evidence="2 3">DSM 100044</strain>
    </source>
</reference>
<dbReference type="EMBL" id="JACIJK010000011">
    <property type="protein sequence ID" value="MBB5716456.1"/>
    <property type="molecule type" value="Genomic_DNA"/>
</dbReference>
<evidence type="ECO:0000313" key="2">
    <source>
        <dbReference type="EMBL" id="MBB5716456.1"/>
    </source>
</evidence>
<organism evidence="2 3">
    <name type="scientific">Sphingomonas aerophila</name>
    <dbReference type="NCBI Taxonomy" id="1344948"/>
    <lineage>
        <taxon>Bacteria</taxon>
        <taxon>Pseudomonadati</taxon>
        <taxon>Pseudomonadota</taxon>
        <taxon>Alphaproteobacteria</taxon>
        <taxon>Sphingomonadales</taxon>
        <taxon>Sphingomonadaceae</taxon>
        <taxon>Sphingomonas</taxon>
    </lineage>
</organism>
<dbReference type="Proteomes" id="UP000546200">
    <property type="component" value="Unassembled WGS sequence"/>
</dbReference>
<feature type="region of interest" description="Disordered" evidence="1">
    <location>
        <begin position="114"/>
        <end position="136"/>
    </location>
</feature>
<evidence type="ECO:0000313" key="3">
    <source>
        <dbReference type="Proteomes" id="UP000546200"/>
    </source>
</evidence>
<name>A0A7W9BGJ0_9SPHN</name>
<dbReference type="RefSeq" id="WP_184059765.1">
    <property type="nucleotide sequence ID" value="NZ_JACIJK010000011.1"/>
</dbReference>
<comment type="caution">
    <text evidence="2">The sequence shown here is derived from an EMBL/GenBank/DDBJ whole genome shotgun (WGS) entry which is preliminary data.</text>
</comment>
<accession>A0A7W9BGJ0</accession>
<keyword evidence="3" id="KW-1185">Reference proteome</keyword>
<dbReference type="AlphaFoldDB" id="A0A7W9BGJ0"/>
<evidence type="ECO:0000256" key="1">
    <source>
        <dbReference type="SAM" id="MobiDB-lite"/>
    </source>
</evidence>
<gene>
    <name evidence="2" type="ORF">FHS94_003322</name>
</gene>
<sequence>MDLKTFVSQTLIQIVEGVNDAKQHIEGLGIGAAVNPETTYSSGPPHAAPSDVEFDVAVTVATSDRDKDAHNIEGAAGGVLAVVSLRAKAQTGGEAIHEQREEAVSRVKFSVKLGQPGKVERKPSQSIPSMRPGFHG</sequence>